<organism evidence="7">
    <name type="scientific">Culicoides sonorensis</name>
    <name type="common">Biting midge</name>
    <dbReference type="NCBI Taxonomy" id="179676"/>
    <lineage>
        <taxon>Eukaryota</taxon>
        <taxon>Metazoa</taxon>
        <taxon>Ecdysozoa</taxon>
        <taxon>Arthropoda</taxon>
        <taxon>Hexapoda</taxon>
        <taxon>Insecta</taxon>
        <taxon>Pterygota</taxon>
        <taxon>Neoptera</taxon>
        <taxon>Endopterygota</taxon>
        <taxon>Diptera</taxon>
        <taxon>Nematocera</taxon>
        <taxon>Chironomoidea</taxon>
        <taxon>Ceratopogonidae</taxon>
        <taxon>Ceratopogoninae</taxon>
        <taxon>Culicoides</taxon>
        <taxon>Monoculicoides</taxon>
    </lineage>
</organism>
<protein>
    <submittedName>
        <fullName evidence="7">CSON012505 protein</fullName>
    </submittedName>
</protein>
<dbReference type="InterPro" id="IPR000994">
    <property type="entry name" value="Pept_M24"/>
</dbReference>
<sequence>MYKLITKSISKNYVPYSVCLCTSTVNTKLNEVGQGLRKIQPKTNEIKSYGQPTPDTHPHLLKPGEFTPGLTLAEFKSRRERFVDKLLSSSNTKKHCVVIPSAKKKYMSGKIPYVFRQNTDFMYMTGCLEPDSCLLLEIDNEKFTSTMFLRPKDKNMEMWDGVVTGLGDPGFFGVDQAIDIADLNNYLDLTFKSSQPDTLWYNTEESEFTRLTSTVKELVKSAWGANLLSPTNLIHQLRLYKSSAEQKLMQKTCQIASEAINETISWSNPDISEHHIFAKVDYECRMRNASYLAYPPVVASGQNATTIHYINNCQMLKSGDTVLMDAGCEYGGYTSDITRTFPVSKSKLSDAQRVLYEIVLETQKSLIRKLQEKAYSLDELFEIMCLELGKYLKEIGFIPKHLSGVDLARASYKYCPHHVSHYLGMDVHDTPSISRAIKLEPGMVFTIEPGLYISADNRVVSEEFRGLGVRIEDDALMLPNNKVQILTEACVKEIKDIER</sequence>
<gene>
    <name evidence="7" type="primary">CSON012505</name>
</gene>
<dbReference type="InterPro" id="IPR001714">
    <property type="entry name" value="Pept_M24_MAP"/>
</dbReference>
<dbReference type="PANTHER" id="PTHR43226">
    <property type="entry name" value="XAA-PRO AMINOPEPTIDASE 3"/>
    <property type="match status" value="1"/>
</dbReference>
<dbReference type="SUPFAM" id="SSF55920">
    <property type="entry name" value="Creatinase/aminopeptidase"/>
    <property type="match status" value="1"/>
</dbReference>
<name>A0A336LME4_CULSO</name>
<dbReference type="SMART" id="SM01011">
    <property type="entry name" value="AMP_N"/>
    <property type="match status" value="1"/>
</dbReference>
<dbReference type="GO" id="GO:0070006">
    <property type="term" value="F:metalloaminopeptidase activity"/>
    <property type="evidence" value="ECO:0007669"/>
    <property type="project" value="InterPro"/>
</dbReference>
<feature type="domain" description="Aminopeptidase P N-terminal" evidence="6">
    <location>
        <begin position="70"/>
        <end position="209"/>
    </location>
</feature>
<keyword evidence="4" id="KW-0378">Hydrolase</keyword>
<reference evidence="7" key="1">
    <citation type="submission" date="2018-07" db="EMBL/GenBank/DDBJ databases">
        <authorList>
            <person name="Quirk P.G."/>
            <person name="Krulwich T.A."/>
        </authorList>
    </citation>
    <scope>NUCLEOTIDE SEQUENCE</scope>
</reference>
<evidence type="ECO:0000259" key="6">
    <source>
        <dbReference type="SMART" id="SM01011"/>
    </source>
</evidence>
<dbReference type="Pfam" id="PF00557">
    <property type="entry name" value="Peptidase_M24"/>
    <property type="match status" value="1"/>
</dbReference>
<evidence type="ECO:0000256" key="5">
    <source>
        <dbReference type="ARBA" id="ARBA00023211"/>
    </source>
</evidence>
<dbReference type="CDD" id="cd01087">
    <property type="entry name" value="Prolidase"/>
    <property type="match status" value="1"/>
</dbReference>
<dbReference type="PANTHER" id="PTHR43226:SF4">
    <property type="entry name" value="XAA-PRO AMINOPEPTIDASE 3"/>
    <property type="match status" value="1"/>
</dbReference>
<dbReference type="Gene3D" id="3.90.230.10">
    <property type="entry name" value="Creatinase/methionine aminopeptidase superfamily"/>
    <property type="match status" value="1"/>
</dbReference>
<dbReference type="PRINTS" id="PR00599">
    <property type="entry name" value="MAPEPTIDASE"/>
</dbReference>
<keyword evidence="5" id="KW-0464">Manganese</keyword>
<evidence type="ECO:0000256" key="4">
    <source>
        <dbReference type="ARBA" id="ARBA00022801"/>
    </source>
</evidence>
<dbReference type="InterPro" id="IPR007865">
    <property type="entry name" value="Aminopep_P_N"/>
</dbReference>
<accession>A0A336LME4</accession>
<dbReference type="AlphaFoldDB" id="A0A336LME4"/>
<evidence type="ECO:0000256" key="2">
    <source>
        <dbReference type="ARBA" id="ARBA00008766"/>
    </source>
</evidence>
<comment type="similarity">
    <text evidence="2">Belongs to the peptidase M24B family.</text>
</comment>
<evidence type="ECO:0000256" key="3">
    <source>
        <dbReference type="ARBA" id="ARBA00022723"/>
    </source>
</evidence>
<evidence type="ECO:0000256" key="1">
    <source>
        <dbReference type="ARBA" id="ARBA00001936"/>
    </source>
</evidence>
<dbReference type="GO" id="GO:0005739">
    <property type="term" value="C:mitochondrion"/>
    <property type="evidence" value="ECO:0007669"/>
    <property type="project" value="TreeGrafter"/>
</dbReference>
<dbReference type="OMA" id="DSYFWYL"/>
<dbReference type="Gene3D" id="3.40.350.10">
    <property type="entry name" value="Creatinase/prolidase N-terminal domain"/>
    <property type="match status" value="1"/>
</dbReference>
<dbReference type="SUPFAM" id="SSF53092">
    <property type="entry name" value="Creatinase/prolidase N-terminal domain"/>
    <property type="match status" value="1"/>
</dbReference>
<keyword evidence="3" id="KW-0479">Metal-binding</keyword>
<dbReference type="GO" id="GO:0006508">
    <property type="term" value="P:proteolysis"/>
    <property type="evidence" value="ECO:0007669"/>
    <property type="project" value="TreeGrafter"/>
</dbReference>
<dbReference type="Pfam" id="PF05195">
    <property type="entry name" value="AMP_N"/>
    <property type="match status" value="1"/>
</dbReference>
<comment type="cofactor">
    <cofactor evidence="1">
        <name>Mn(2+)</name>
        <dbReference type="ChEBI" id="CHEBI:29035"/>
    </cofactor>
</comment>
<proteinExistence type="inferred from homology"/>
<dbReference type="InterPro" id="IPR052433">
    <property type="entry name" value="X-Pro_dipept-like"/>
</dbReference>
<evidence type="ECO:0000313" key="7">
    <source>
        <dbReference type="EMBL" id="SSX19156.1"/>
    </source>
</evidence>
<dbReference type="InterPro" id="IPR036005">
    <property type="entry name" value="Creatinase/aminopeptidase-like"/>
</dbReference>
<dbReference type="VEuPathDB" id="VectorBase:CSON012505"/>
<dbReference type="InterPro" id="IPR029149">
    <property type="entry name" value="Creatin/AminoP/Spt16_N"/>
</dbReference>
<dbReference type="EMBL" id="UFQT01000059">
    <property type="protein sequence ID" value="SSX19156.1"/>
    <property type="molecule type" value="Genomic_DNA"/>
</dbReference>
<dbReference type="GO" id="GO:0030145">
    <property type="term" value="F:manganese ion binding"/>
    <property type="evidence" value="ECO:0007669"/>
    <property type="project" value="InterPro"/>
</dbReference>